<reference evidence="1 2" key="1">
    <citation type="journal article" date="2019" name="Sci. Rep.">
        <title>Orb-weaving spider Araneus ventricosus genome elucidates the spidroin gene catalogue.</title>
        <authorList>
            <person name="Kono N."/>
            <person name="Nakamura H."/>
            <person name="Ohtoshi R."/>
            <person name="Moran D.A.P."/>
            <person name="Shinohara A."/>
            <person name="Yoshida Y."/>
            <person name="Fujiwara M."/>
            <person name="Mori M."/>
            <person name="Tomita M."/>
            <person name="Arakawa K."/>
        </authorList>
    </citation>
    <scope>NUCLEOTIDE SEQUENCE [LARGE SCALE GENOMIC DNA]</scope>
</reference>
<accession>A0A4Y2SK91</accession>
<keyword evidence="2" id="KW-1185">Reference proteome</keyword>
<evidence type="ECO:0000313" key="1">
    <source>
        <dbReference type="EMBL" id="GBN88642.1"/>
    </source>
</evidence>
<protein>
    <submittedName>
        <fullName evidence="1">Uncharacterized protein</fullName>
    </submittedName>
</protein>
<gene>
    <name evidence="1" type="ORF">AVEN_93353_1</name>
</gene>
<organism evidence="1 2">
    <name type="scientific">Araneus ventricosus</name>
    <name type="common">Orbweaver spider</name>
    <name type="synonym">Epeira ventricosa</name>
    <dbReference type="NCBI Taxonomy" id="182803"/>
    <lineage>
        <taxon>Eukaryota</taxon>
        <taxon>Metazoa</taxon>
        <taxon>Ecdysozoa</taxon>
        <taxon>Arthropoda</taxon>
        <taxon>Chelicerata</taxon>
        <taxon>Arachnida</taxon>
        <taxon>Araneae</taxon>
        <taxon>Araneomorphae</taxon>
        <taxon>Entelegynae</taxon>
        <taxon>Araneoidea</taxon>
        <taxon>Araneidae</taxon>
        <taxon>Araneus</taxon>
    </lineage>
</organism>
<name>A0A4Y2SK91_ARAVE</name>
<dbReference type="AlphaFoldDB" id="A0A4Y2SK91"/>
<sequence length="128" mass="14795">MEHCTNKEIHVNKIRSYLARVKQVGVIYDQDTDFGEIFLAPADSGHEVNCNIQDRIYEQGKELSSEQKVELVHILSNYSNVFSTTPGRAEVPGHSIRATDYCIPKRLAPYRKFQLPYEWKLNAEFMNC</sequence>
<proteinExistence type="predicted"/>
<dbReference type="EMBL" id="BGPR01022391">
    <property type="protein sequence ID" value="GBN88642.1"/>
    <property type="molecule type" value="Genomic_DNA"/>
</dbReference>
<dbReference type="Proteomes" id="UP000499080">
    <property type="component" value="Unassembled WGS sequence"/>
</dbReference>
<evidence type="ECO:0000313" key="2">
    <source>
        <dbReference type="Proteomes" id="UP000499080"/>
    </source>
</evidence>
<dbReference type="OrthoDB" id="6435384at2759"/>
<comment type="caution">
    <text evidence="1">The sequence shown here is derived from an EMBL/GenBank/DDBJ whole genome shotgun (WGS) entry which is preliminary data.</text>
</comment>